<feature type="transmembrane region" description="Helical" evidence="10">
    <location>
        <begin position="226"/>
        <end position="247"/>
    </location>
</feature>
<name>A0A210QGD2_MIZYE</name>
<keyword evidence="6 10" id="KW-0472">Membrane</keyword>
<dbReference type="GO" id="GO:0005886">
    <property type="term" value="C:plasma membrane"/>
    <property type="evidence" value="ECO:0007669"/>
    <property type="project" value="TreeGrafter"/>
</dbReference>
<feature type="transmembrane region" description="Helical" evidence="10">
    <location>
        <begin position="113"/>
        <end position="138"/>
    </location>
</feature>
<dbReference type="PROSITE" id="PS00237">
    <property type="entry name" value="G_PROTEIN_RECEP_F1_1"/>
    <property type="match status" value="1"/>
</dbReference>
<proteinExistence type="inferred from homology"/>
<gene>
    <name evidence="12" type="ORF">KP79_PYT06097</name>
</gene>
<feature type="transmembrane region" description="Helical" evidence="10">
    <location>
        <begin position="47"/>
        <end position="69"/>
    </location>
</feature>
<evidence type="ECO:0000256" key="1">
    <source>
        <dbReference type="ARBA" id="ARBA00004141"/>
    </source>
</evidence>
<dbReference type="PRINTS" id="PR01012">
    <property type="entry name" value="NRPEPTIDEYR"/>
</dbReference>
<dbReference type="SMART" id="SM01381">
    <property type="entry name" value="7TM_GPCR_Srsx"/>
    <property type="match status" value="1"/>
</dbReference>
<comment type="subcellular location">
    <subcellularLocation>
        <location evidence="1">Membrane</location>
        <topology evidence="1">Multi-pass membrane protein</topology>
    </subcellularLocation>
</comment>
<evidence type="ECO:0000256" key="10">
    <source>
        <dbReference type="SAM" id="Phobius"/>
    </source>
</evidence>
<evidence type="ECO:0000256" key="8">
    <source>
        <dbReference type="ARBA" id="ARBA00023224"/>
    </source>
</evidence>
<keyword evidence="8 9" id="KW-0807">Transducer</keyword>
<keyword evidence="3 9" id="KW-0812">Transmembrane</keyword>
<sequence length="398" mass="45202">MVVDRYLVNSSVSNRTSAETTTFGFPSLRTGDDVCIADLGPAEWVLIFLYGMVIVVDVTGNGIVCYLIFSERQLRTITNFFLVNLAIADIAKAFTGIPFSLMVNLIFRYWPFAAFLCPFVAYIEIVVVFASAFTLVAMSVDRYIAILHPLRPKLSYRGVALTLLTVWLLAFAMPIPTAISAGLRIPDTENATDSHACYSNKEHCLEHWSNESQRSVYSLLIMTLQYGIPLVVLAFTYTRIAIIIWIRRTPGEAVRQRDERLASSKRKMVKMMIVVVLLYALCWLPLHTLQLYSDLDPTIYDTVPNSHLLWNFILWLALAHACCNPVIYFWMNKRFKYGFLRLLVCCHKRSVPQHEGRLNSQYTMNSLHHNNSSKTVRQYSVLSVGGVGNTSTNEKRTV</sequence>
<accession>A0A210QGD2</accession>
<dbReference type="Gene3D" id="1.20.1070.10">
    <property type="entry name" value="Rhodopsin 7-helix transmembrane proteins"/>
    <property type="match status" value="1"/>
</dbReference>
<dbReference type="FunFam" id="1.20.1070.10:FF:000291">
    <property type="entry name" value="Predicted protein"/>
    <property type="match status" value="1"/>
</dbReference>
<keyword evidence="13" id="KW-1185">Reference proteome</keyword>
<evidence type="ECO:0000259" key="11">
    <source>
        <dbReference type="PROSITE" id="PS50262"/>
    </source>
</evidence>
<evidence type="ECO:0000256" key="6">
    <source>
        <dbReference type="ARBA" id="ARBA00023136"/>
    </source>
</evidence>
<comment type="similarity">
    <text evidence="2 9">Belongs to the G-protein coupled receptor 1 family.</text>
</comment>
<feature type="transmembrane region" description="Helical" evidence="10">
    <location>
        <begin position="308"/>
        <end position="331"/>
    </location>
</feature>
<feature type="transmembrane region" description="Helical" evidence="10">
    <location>
        <begin position="268"/>
        <end position="288"/>
    </location>
</feature>
<organism evidence="12 13">
    <name type="scientific">Mizuhopecten yessoensis</name>
    <name type="common">Japanese scallop</name>
    <name type="synonym">Patinopecten yessoensis</name>
    <dbReference type="NCBI Taxonomy" id="6573"/>
    <lineage>
        <taxon>Eukaryota</taxon>
        <taxon>Metazoa</taxon>
        <taxon>Spiralia</taxon>
        <taxon>Lophotrochozoa</taxon>
        <taxon>Mollusca</taxon>
        <taxon>Bivalvia</taxon>
        <taxon>Autobranchia</taxon>
        <taxon>Pteriomorphia</taxon>
        <taxon>Pectinida</taxon>
        <taxon>Pectinoidea</taxon>
        <taxon>Pectinidae</taxon>
        <taxon>Mizuhopecten</taxon>
    </lineage>
</organism>
<dbReference type="Pfam" id="PF00001">
    <property type="entry name" value="7tm_1"/>
    <property type="match status" value="1"/>
</dbReference>
<keyword evidence="5 9" id="KW-0297">G-protein coupled receptor</keyword>
<dbReference type="PRINTS" id="PR00237">
    <property type="entry name" value="GPCRRHODOPSN"/>
</dbReference>
<dbReference type="InterPro" id="IPR000276">
    <property type="entry name" value="GPCR_Rhodpsn"/>
</dbReference>
<dbReference type="InterPro" id="IPR017452">
    <property type="entry name" value="GPCR_Rhodpsn_7TM"/>
</dbReference>
<dbReference type="AlphaFoldDB" id="A0A210QGD2"/>
<evidence type="ECO:0000256" key="9">
    <source>
        <dbReference type="RuleBase" id="RU000688"/>
    </source>
</evidence>
<evidence type="ECO:0000256" key="3">
    <source>
        <dbReference type="ARBA" id="ARBA00022692"/>
    </source>
</evidence>
<dbReference type="EMBL" id="NEDP02003771">
    <property type="protein sequence ID" value="OWF47810.1"/>
    <property type="molecule type" value="Genomic_DNA"/>
</dbReference>
<evidence type="ECO:0000256" key="4">
    <source>
        <dbReference type="ARBA" id="ARBA00022989"/>
    </source>
</evidence>
<comment type="caution">
    <text evidence="12">The sequence shown here is derived from an EMBL/GenBank/DDBJ whole genome shotgun (WGS) entry which is preliminary data.</text>
</comment>
<dbReference type="Proteomes" id="UP000242188">
    <property type="component" value="Unassembled WGS sequence"/>
</dbReference>
<feature type="transmembrane region" description="Helical" evidence="10">
    <location>
        <begin position="81"/>
        <end position="107"/>
    </location>
</feature>
<dbReference type="PANTHER" id="PTHR45695">
    <property type="entry name" value="LEUCOKININ RECEPTOR-RELATED"/>
    <property type="match status" value="1"/>
</dbReference>
<evidence type="ECO:0000313" key="13">
    <source>
        <dbReference type="Proteomes" id="UP000242188"/>
    </source>
</evidence>
<dbReference type="GO" id="GO:0004983">
    <property type="term" value="F:neuropeptide Y receptor activity"/>
    <property type="evidence" value="ECO:0007669"/>
    <property type="project" value="InterPro"/>
</dbReference>
<keyword evidence="7 9" id="KW-0675">Receptor</keyword>
<evidence type="ECO:0000256" key="7">
    <source>
        <dbReference type="ARBA" id="ARBA00023170"/>
    </source>
</evidence>
<dbReference type="InterPro" id="IPR000611">
    <property type="entry name" value="NPY_rcpt"/>
</dbReference>
<dbReference type="PROSITE" id="PS50262">
    <property type="entry name" value="G_PROTEIN_RECEP_F1_2"/>
    <property type="match status" value="1"/>
</dbReference>
<evidence type="ECO:0000256" key="2">
    <source>
        <dbReference type="ARBA" id="ARBA00010663"/>
    </source>
</evidence>
<keyword evidence="4 10" id="KW-1133">Transmembrane helix</keyword>
<evidence type="ECO:0000313" key="12">
    <source>
        <dbReference type="EMBL" id="OWF47810.1"/>
    </source>
</evidence>
<dbReference type="SUPFAM" id="SSF81321">
    <property type="entry name" value="Family A G protein-coupled receptor-like"/>
    <property type="match status" value="1"/>
</dbReference>
<dbReference type="OrthoDB" id="10053194at2759"/>
<protein>
    <submittedName>
        <fullName evidence="12">Neuropeptide Y receptor</fullName>
    </submittedName>
</protein>
<reference evidence="12 13" key="1">
    <citation type="journal article" date="2017" name="Nat. Ecol. Evol.">
        <title>Scallop genome provides insights into evolution of bilaterian karyotype and development.</title>
        <authorList>
            <person name="Wang S."/>
            <person name="Zhang J."/>
            <person name="Jiao W."/>
            <person name="Li J."/>
            <person name="Xun X."/>
            <person name="Sun Y."/>
            <person name="Guo X."/>
            <person name="Huan P."/>
            <person name="Dong B."/>
            <person name="Zhang L."/>
            <person name="Hu X."/>
            <person name="Sun X."/>
            <person name="Wang J."/>
            <person name="Zhao C."/>
            <person name="Wang Y."/>
            <person name="Wang D."/>
            <person name="Huang X."/>
            <person name="Wang R."/>
            <person name="Lv J."/>
            <person name="Li Y."/>
            <person name="Zhang Z."/>
            <person name="Liu B."/>
            <person name="Lu W."/>
            <person name="Hui Y."/>
            <person name="Liang J."/>
            <person name="Zhou Z."/>
            <person name="Hou R."/>
            <person name="Li X."/>
            <person name="Liu Y."/>
            <person name="Li H."/>
            <person name="Ning X."/>
            <person name="Lin Y."/>
            <person name="Zhao L."/>
            <person name="Xing Q."/>
            <person name="Dou J."/>
            <person name="Li Y."/>
            <person name="Mao J."/>
            <person name="Guo H."/>
            <person name="Dou H."/>
            <person name="Li T."/>
            <person name="Mu C."/>
            <person name="Jiang W."/>
            <person name="Fu Q."/>
            <person name="Fu X."/>
            <person name="Miao Y."/>
            <person name="Liu J."/>
            <person name="Yu Q."/>
            <person name="Li R."/>
            <person name="Liao H."/>
            <person name="Li X."/>
            <person name="Kong Y."/>
            <person name="Jiang Z."/>
            <person name="Chourrout D."/>
            <person name="Li R."/>
            <person name="Bao Z."/>
        </authorList>
    </citation>
    <scope>NUCLEOTIDE SEQUENCE [LARGE SCALE GENOMIC DNA]</scope>
    <source>
        <strain evidence="12 13">PY_sf001</strain>
    </source>
</reference>
<feature type="transmembrane region" description="Helical" evidence="10">
    <location>
        <begin position="159"/>
        <end position="179"/>
    </location>
</feature>
<feature type="domain" description="G-protein coupled receptors family 1 profile" evidence="11">
    <location>
        <begin position="60"/>
        <end position="328"/>
    </location>
</feature>
<evidence type="ECO:0000256" key="5">
    <source>
        <dbReference type="ARBA" id="ARBA00023040"/>
    </source>
</evidence>
<dbReference type="PANTHER" id="PTHR45695:SF9">
    <property type="entry name" value="LEUCOKININ RECEPTOR"/>
    <property type="match status" value="1"/>
</dbReference>